<dbReference type="AlphaFoldDB" id="A0A5J4QI78"/>
<reference evidence="2" key="1">
    <citation type="submission" date="2019-03" db="EMBL/GenBank/DDBJ databases">
        <title>Single cell metagenomics reveals metabolic interactions within the superorganism composed of flagellate Streblomastix strix and complex community of Bacteroidetes bacteria on its surface.</title>
        <authorList>
            <person name="Treitli S.C."/>
            <person name="Kolisko M."/>
            <person name="Husnik F."/>
            <person name="Keeling P."/>
            <person name="Hampl V."/>
        </authorList>
    </citation>
    <scope>NUCLEOTIDE SEQUENCE</scope>
    <source>
        <strain evidence="2">STM</strain>
    </source>
</reference>
<dbReference type="SMART" id="SM00271">
    <property type="entry name" value="DnaJ"/>
    <property type="match status" value="1"/>
</dbReference>
<name>A0A5J4QI78_9ZZZZ</name>
<dbReference type="PROSITE" id="PS50076">
    <property type="entry name" value="DNAJ_2"/>
    <property type="match status" value="1"/>
</dbReference>
<dbReference type="Pfam" id="PF00226">
    <property type="entry name" value="DnaJ"/>
    <property type="match status" value="1"/>
</dbReference>
<dbReference type="CDD" id="cd06257">
    <property type="entry name" value="DnaJ"/>
    <property type="match status" value="1"/>
</dbReference>
<evidence type="ECO:0000313" key="2">
    <source>
        <dbReference type="EMBL" id="KAA6320750.1"/>
    </source>
</evidence>
<gene>
    <name evidence="2" type="ORF">EZS27_029515</name>
</gene>
<feature type="non-terminal residue" evidence="2">
    <location>
        <position position="92"/>
    </location>
</feature>
<evidence type="ECO:0000259" key="1">
    <source>
        <dbReference type="PROSITE" id="PS50076"/>
    </source>
</evidence>
<feature type="domain" description="J" evidence="1">
    <location>
        <begin position="12"/>
        <end position="80"/>
    </location>
</feature>
<proteinExistence type="predicted"/>
<dbReference type="EMBL" id="SNRY01003497">
    <property type="protein sequence ID" value="KAA6320750.1"/>
    <property type="molecule type" value="Genomic_DNA"/>
</dbReference>
<comment type="caution">
    <text evidence="2">The sequence shown here is derived from an EMBL/GenBank/DDBJ whole genome shotgun (WGS) entry which is preliminary data.</text>
</comment>
<accession>A0A5J4QI78</accession>
<dbReference type="Gene3D" id="1.10.287.110">
    <property type="entry name" value="DnaJ domain"/>
    <property type="match status" value="1"/>
</dbReference>
<dbReference type="InterPro" id="IPR036869">
    <property type="entry name" value="J_dom_sf"/>
</dbReference>
<dbReference type="InterPro" id="IPR001623">
    <property type="entry name" value="DnaJ_domain"/>
</dbReference>
<sequence>MFSDSALFEFKKNCDALKIDPRREVTFEVINKIYRDLARVYHPDANPGKDTSQQMKEINIAIGFFKAKKQNLHMLFQAFGARYGKAKAAPVP</sequence>
<dbReference type="SUPFAM" id="SSF46565">
    <property type="entry name" value="Chaperone J-domain"/>
    <property type="match status" value="1"/>
</dbReference>
<protein>
    <submittedName>
        <fullName evidence="2">Chaperone protein DnaJ</fullName>
    </submittedName>
</protein>
<organism evidence="2">
    <name type="scientific">termite gut metagenome</name>
    <dbReference type="NCBI Taxonomy" id="433724"/>
    <lineage>
        <taxon>unclassified sequences</taxon>
        <taxon>metagenomes</taxon>
        <taxon>organismal metagenomes</taxon>
    </lineage>
</organism>